<reference evidence="1" key="1">
    <citation type="submission" date="2022-07" db="EMBL/GenBank/DDBJ databases">
        <title>Draft genome sequence of Zalerion maritima ATCC 34329, a (micro)plastics degrading marine fungus.</title>
        <authorList>
            <person name="Paco A."/>
            <person name="Goncalves M.F.M."/>
            <person name="Rocha-Santos T.A.P."/>
            <person name="Alves A."/>
        </authorList>
    </citation>
    <scope>NUCLEOTIDE SEQUENCE</scope>
    <source>
        <strain evidence="1">ATCC 34329</strain>
    </source>
</reference>
<evidence type="ECO:0000313" key="1">
    <source>
        <dbReference type="EMBL" id="KAJ2906969.1"/>
    </source>
</evidence>
<sequence length="120" mass="13355">MDVKSISITVSESGKSIYISVNVSKPSSIDYLDPFSTVGCMMGTEFVFNRFGLNDNFWFSQAYHSSSHCSLPQSQNAEVVAFANRFLKGDPSAHTDIFRMDSNFDSNPAQWIDRPAPDLS</sequence>
<dbReference type="AlphaFoldDB" id="A0AAD5S0H0"/>
<organism evidence="1 2">
    <name type="scientific">Zalerion maritima</name>
    <dbReference type="NCBI Taxonomy" id="339359"/>
    <lineage>
        <taxon>Eukaryota</taxon>
        <taxon>Fungi</taxon>
        <taxon>Dikarya</taxon>
        <taxon>Ascomycota</taxon>
        <taxon>Pezizomycotina</taxon>
        <taxon>Sordariomycetes</taxon>
        <taxon>Lulworthiomycetidae</taxon>
        <taxon>Lulworthiales</taxon>
        <taxon>Lulworthiaceae</taxon>
        <taxon>Zalerion</taxon>
    </lineage>
</organism>
<proteinExistence type="predicted"/>
<dbReference type="EMBL" id="JAKWBI020000007">
    <property type="protein sequence ID" value="KAJ2906969.1"/>
    <property type="molecule type" value="Genomic_DNA"/>
</dbReference>
<keyword evidence="2" id="KW-1185">Reference proteome</keyword>
<name>A0AAD5S0H0_9PEZI</name>
<dbReference type="Proteomes" id="UP001201980">
    <property type="component" value="Unassembled WGS sequence"/>
</dbReference>
<protein>
    <submittedName>
        <fullName evidence="1">Uncharacterized protein</fullName>
    </submittedName>
</protein>
<gene>
    <name evidence="1" type="ORF">MKZ38_009832</name>
</gene>
<comment type="caution">
    <text evidence="1">The sequence shown here is derived from an EMBL/GenBank/DDBJ whole genome shotgun (WGS) entry which is preliminary data.</text>
</comment>
<accession>A0AAD5S0H0</accession>
<evidence type="ECO:0000313" key="2">
    <source>
        <dbReference type="Proteomes" id="UP001201980"/>
    </source>
</evidence>
<dbReference type="Gene3D" id="3.40.50.1820">
    <property type="entry name" value="alpha/beta hydrolase"/>
    <property type="match status" value="1"/>
</dbReference>
<dbReference type="InterPro" id="IPR029058">
    <property type="entry name" value="AB_hydrolase_fold"/>
</dbReference>